<dbReference type="Proteomes" id="UP000238205">
    <property type="component" value="Unassembled WGS sequence"/>
</dbReference>
<proteinExistence type="predicted"/>
<protein>
    <submittedName>
        <fullName evidence="2">Uncharacterized protein DUF2512</fullName>
    </submittedName>
</protein>
<evidence type="ECO:0000313" key="3">
    <source>
        <dbReference type="Proteomes" id="UP000238205"/>
    </source>
</evidence>
<feature type="transmembrane region" description="Helical" evidence="1">
    <location>
        <begin position="85"/>
        <end position="108"/>
    </location>
</feature>
<evidence type="ECO:0000313" key="2">
    <source>
        <dbReference type="EMBL" id="PRY82740.1"/>
    </source>
</evidence>
<gene>
    <name evidence="2" type="ORF">CLV38_10970</name>
</gene>
<feature type="transmembrane region" description="Helical" evidence="1">
    <location>
        <begin position="7"/>
        <end position="26"/>
    </location>
</feature>
<reference evidence="2 3" key="1">
    <citation type="submission" date="2018-03" db="EMBL/GenBank/DDBJ databases">
        <title>Genomic Encyclopedia of Archaeal and Bacterial Type Strains, Phase II (KMG-II): from individual species to whole genera.</title>
        <authorList>
            <person name="Goeker M."/>
        </authorList>
    </citation>
    <scope>NUCLEOTIDE SEQUENCE [LARGE SCALE GENOMIC DNA]</scope>
    <source>
        <strain evidence="2 3">DSM 13175</strain>
    </source>
</reference>
<name>A0A2T0W7R3_9LACT</name>
<evidence type="ECO:0000256" key="1">
    <source>
        <dbReference type="SAM" id="Phobius"/>
    </source>
</evidence>
<dbReference type="RefSeq" id="WP_170068834.1">
    <property type="nucleotide sequence ID" value="NZ_PVTO01000009.1"/>
</dbReference>
<accession>A0A2T0W7R3</accession>
<keyword evidence="1" id="KW-1133">Transmembrane helix</keyword>
<dbReference type="Pfam" id="PF10710">
    <property type="entry name" value="DUF2512"/>
    <property type="match status" value="1"/>
</dbReference>
<keyword evidence="1" id="KW-0472">Membrane</keyword>
<sequence length="117" mass="12776">MKHLKALALKLAALIVLSFIVLYIIFELPFNGIFVTAVITTVVIYVIGDLVVLKSGGNFVATLVDAGTTFAVSRIYLASITDEEVIVASFVFAVAVGLFESLFHYWLLSNGFIEERS</sequence>
<comment type="caution">
    <text evidence="2">The sequence shown here is derived from an EMBL/GenBank/DDBJ whole genome shotgun (WGS) entry which is preliminary data.</text>
</comment>
<feature type="transmembrane region" description="Helical" evidence="1">
    <location>
        <begin position="32"/>
        <end position="52"/>
    </location>
</feature>
<keyword evidence="1" id="KW-0812">Transmembrane</keyword>
<dbReference type="AlphaFoldDB" id="A0A2T0W7R3"/>
<organism evidence="2 3">
    <name type="scientific">Alkalibacterium olivapovliticus</name>
    <dbReference type="NCBI Taxonomy" id="99907"/>
    <lineage>
        <taxon>Bacteria</taxon>
        <taxon>Bacillati</taxon>
        <taxon>Bacillota</taxon>
        <taxon>Bacilli</taxon>
        <taxon>Lactobacillales</taxon>
        <taxon>Carnobacteriaceae</taxon>
        <taxon>Alkalibacterium</taxon>
    </lineage>
</organism>
<dbReference type="EMBL" id="PVTO01000009">
    <property type="protein sequence ID" value="PRY82740.1"/>
    <property type="molecule type" value="Genomic_DNA"/>
</dbReference>
<feature type="transmembrane region" description="Helical" evidence="1">
    <location>
        <begin position="59"/>
        <end position="79"/>
    </location>
</feature>
<dbReference type="InterPro" id="IPR019649">
    <property type="entry name" value="DUF2512"/>
</dbReference>
<keyword evidence="3" id="KW-1185">Reference proteome</keyword>